<name>K1TYU4_9ZZZZ</name>
<organism evidence="1">
    <name type="scientific">human gut metagenome</name>
    <dbReference type="NCBI Taxonomy" id="408170"/>
    <lineage>
        <taxon>unclassified sequences</taxon>
        <taxon>metagenomes</taxon>
        <taxon>organismal metagenomes</taxon>
    </lineage>
</organism>
<gene>
    <name evidence="1" type="ORF">OBE_02731</name>
</gene>
<proteinExistence type="predicted"/>
<dbReference type="AlphaFoldDB" id="K1TYU4"/>
<reference evidence="1" key="1">
    <citation type="journal article" date="2013" name="Environ. Microbiol.">
        <title>Microbiota from the distal guts of lean and obese adolescents exhibit partial functional redundancy besides clear differences in community structure.</title>
        <authorList>
            <person name="Ferrer M."/>
            <person name="Ruiz A."/>
            <person name="Lanza F."/>
            <person name="Haange S.B."/>
            <person name="Oberbach A."/>
            <person name="Till H."/>
            <person name="Bargiela R."/>
            <person name="Campoy C."/>
            <person name="Segura M.T."/>
            <person name="Richter M."/>
            <person name="von Bergen M."/>
            <person name="Seifert J."/>
            <person name="Suarez A."/>
        </authorList>
    </citation>
    <scope>NUCLEOTIDE SEQUENCE</scope>
</reference>
<dbReference type="EMBL" id="AJWZ01001789">
    <property type="protein sequence ID" value="EKC72764.1"/>
    <property type="molecule type" value="Genomic_DNA"/>
</dbReference>
<dbReference type="Gene3D" id="3.40.50.300">
    <property type="entry name" value="P-loop containing nucleotide triphosphate hydrolases"/>
    <property type="match status" value="1"/>
</dbReference>
<accession>K1TYU4</accession>
<protein>
    <submittedName>
        <fullName evidence="1">Uncharacterized protein</fullName>
    </submittedName>
</protein>
<evidence type="ECO:0000313" key="1">
    <source>
        <dbReference type="EMBL" id="EKC72764.1"/>
    </source>
</evidence>
<feature type="non-terminal residue" evidence="1">
    <location>
        <position position="73"/>
    </location>
</feature>
<comment type="caution">
    <text evidence="1">The sequence shown here is derived from an EMBL/GenBank/DDBJ whole genome shotgun (WGS) entry which is preliminary data.</text>
</comment>
<dbReference type="InterPro" id="IPR027417">
    <property type="entry name" value="P-loop_NTPase"/>
</dbReference>
<sequence length="73" mass="8303">MAQKEIPCYLFVGMLESGKTKFIQETMEDPQFDSGDKTLLLICEEGEEEYDSERFAFGGVTVATIEDKTELNR</sequence>